<sequence length="159" mass="16276">MLCTATPADAHTTLKEATPRPGSTVTPPSRVVLTYNDAVILPQVVVTDTAGRRHEAGRPQAVDNKVTQQLGGPLASGVYQVGWRVVAADGHPVTGEYRFTVQGGPTAGAAAPTATTSARPGAAEPVSGSSATTWWWVALGAVLAALVAGAIALVRRRSD</sequence>
<proteinExistence type="predicted"/>
<feature type="region of interest" description="Disordered" evidence="5">
    <location>
        <begin position="1"/>
        <end position="27"/>
    </location>
</feature>
<keyword evidence="6" id="KW-0812">Transmembrane</keyword>
<reference evidence="8 9" key="1">
    <citation type="submission" date="2020-06" db="EMBL/GenBank/DDBJ databases">
        <title>Actinomadura xiongansis sp. nov., isolated from soil of Baiyangdian.</title>
        <authorList>
            <person name="Zhang X."/>
        </authorList>
    </citation>
    <scope>NUCLEOTIDE SEQUENCE [LARGE SCALE GENOMIC DNA]</scope>
    <source>
        <strain evidence="8 9">HBUM206468</strain>
    </source>
</reference>
<dbReference type="InterPro" id="IPR007348">
    <property type="entry name" value="CopC_dom"/>
</dbReference>
<dbReference type="Pfam" id="PF04234">
    <property type="entry name" value="CopC"/>
    <property type="match status" value="1"/>
</dbReference>
<keyword evidence="2" id="KW-0479">Metal-binding</keyword>
<evidence type="ECO:0000256" key="4">
    <source>
        <dbReference type="ARBA" id="ARBA00023008"/>
    </source>
</evidence>
<evidence type="ECO:0000313" key="9">
    <source>
        <dbReference type="Proteomes" id="UP000805614"/>
    </source>
</evidence>
<dbReference type="Gene3D" id="2.60.40.1220">
    <property type="match status" value="1"/>
</dbReference>
<evidence type="ECO:0000256" key="3">
    <source>
        <dbReference type="ARBA" id="ARBA00022729"/>
    </source>
</evidence>
<evidence type="ECO:0000256" key="5">
    <source>
        <dbReference type="SAM" id="MobiDB-lite"/>
    </source>
</evidence>
<dbReference type="InterPro" id="IPR014755">
    <property type="entry name" value="Cu-Rt/internalin_Ig-like"/>
</dbReference>
<organism evidence="8 9">
    <name type="scientific">Actinomadura alba</name>
    <dbReference type="NCBI Taxonomy" id="406431"/>
    <lineage>
        <taxon>Bacteria</taxon>
        <taxon>Bacillati</taxon>
        <taxon>Actinomycetota</taxon>
        <taxon>Actinomycetes</taxon>
        <taxon>Streptosporangiales</taxon>
        <taxon>Thermomonosporaceae</taxon>
        <taxon>Actinomadura</taxon>
    </lineage>
</organism>
<comment type="subcellular location">
    <subcellularLocation>
        <location evidence="1">Cell envelope</location>
    </subcellularLocation>
</comment>
<keyword evidence="9" id="KW-1185">Reference proteome</keyword>
<evidence type="ECO:0000259" key="7">
    <source>
        <dbReference type="Pfam" id="PF04234"/>
    </source>
</evidence>
<evidence type="ECO:0000256" key="2">
    <source>
        <dbReference type="ARBA" id="ARBA00022723"/>
    </source>
</evidence>
<feature type="domain" description="CopC" evidence="7">
    <location>
        <begin position="11"/>
        <end position="101"/>
    </location>
</feature>
<keyword evidence="4" id="KW-0186">Copper</keyword>
<evidence type="ECO:0000313" key="8">
    <source>
        <dbReference type="EMBL" id="MBC6470747.1"/>
    </source>
</evidence>
<dbReference type="InterPro" id="IPR014756">
    <property type="entry name" value="Ig_E-set"/>
</dbReference>
<accession>A0ABR7M0V2</accession>
<dbReference type="SUPFAM" id="SSF81296">
    <property type="entry name" value="E set domains"/>
    <property type="match status" value="1"/>
</dbReference>
<gene>
    <name evidence="8" type="ORF">HKK74_35440</name>
</gene>
<dbReference type="Proteomes" id="UP000805614">
    <property type="component" value="Unassembled WGS sequence"/>
</dbReference>
<feature type="transmembrane region" description="Helical" evidence="6">
    <location>
        <begin position="134"/>
        <end position="154"/>
    </location>
</feature>
<comment type="caution">
    <text evidence="8">The sequence shown here is derived from an EMBL/GenBank/DDBJ whole genome shotgun (WGS) entry which is preliminary data.</text>
</comment>
<name>A0ABR7M0V2_9ACTN</name>
<keyword evidence="6" id="KW-1133">Transmembrane helix</keyword>
<dbReference type="InterPro" id="IPR032694">
    <property type="entry name" value="CopC/D"/>
</dbReference>
<dbReference type="PANTHER" id="PTHR34820:SF4">
    <property type="entry name" value="INNER MEMBRANE PROTEIN YEBZ"/>
    <property type="match status" value="1"/>
</dbReference>
<protein>
    <submittedName>
        <fullName evidence="8">Copper resistance protein CopC</fullName>
    </submittedName>
</protein>
<keyword evidence="3" id="KW-0732">Signal</keyword>
<dbReference type="PANTHER" id="PTHR34820">
    <property type="entry name" value="INNER MEMBRANE PROTEIN YEBZ"/>
    <property type="match status" value="1"/>
</dbReference>
<keyword evidence="6" id="KW-0472">Membrane</keyword>
<evidence type="ECO:0000256" key="6">
    <source>
        <dbReference type="SAM" id="Phobius"/>
    </source>
</evidence>
<dbReference type="EMBL" id="JABVEC010000047">
    <property type="protein sequence ID" value="MBC6470747.1"/>
    <property type="molecule type" value="Genomic_DNA"/>
</dbReference>
<evidence type="ECO:0000256" key="1">
    <source>
        <dbReference type="ARBA" id="ARBA00004196"/>
    </source>
</evidence>